<feature type="domain" description="Protein FecR C-terminal" evidence="3">
    <location>
        <begin position="324"/>
        <end position="391"/>
    </location>
</feature>
<gene>
    <name evidence="4" type="ORF">ABR189_03535</name>
</gene>
<dbReference type="InterPro" id="IPR012373">
    <property type="entry name" value="Ferrdict_sens_TM"/>
</dbReference>
<dbReference type="Proteomes" id="UP001549749">
    <property type="component" value="Unassembled WGS sequence"/>
</dbReference>
<dbReference type="EMBL" id="JBEXAC010000001">
    <property type="protein sequence ID" value="MET6996418.1"/>
    <property type="molecule type" value="Genomic_DNA"/>
</dbReference>
<dbReference type="PANTHER" id="PTHR30273:SF2">
    <property type="entry name" value="PROTEIN FECR"/>
    <property type="match status" value="1"/>
</dbReference>
<comment type="caution">
    <text evidence="4">The sequence shown here is derived from an EMBL/GenBank/DDBJ whole genome shotgun (WGS) entry which is preliminary data.</text>
</comment>
<dbReference type="Pfam" id="PF04773">
    <property type="entry name" value="FecR"/>
    <property type="match status" value="1"/>
</dbReference>
<dbReference type="RefSeq" id="WP_354659060.1">
    <property type="nucleotide sequence ID" value="NZ_JBEXAC010000001.1"/>
</dbReference>
<evidence type="ECO:0000313" key="5">
    <source>
        <dbReference type="Proteomes" id="UP001549749"/>
    </source>
</evidence>
<dbReference type="Pfam" id="PF16344">
    <property type="entry name" value="FecR_C"/>
    <property type="match status" value="1"/>
</dbReference>
<dbReference type="Gene3D" id="2.60.120.1440">
    <property type="match status" value="1"/>
</dbReference>
<sequence>MEDQPDISSLAEKWLNGTITPAEKQQFEDWYNRQPGLSIEWLKDETADELRKKIFLSIISRLETTPAIPEEAPVIDMPRRSKWRQRVSVAAAVLMLLGSTVIYFYISNNKTTTRQMPVAGISTGAIMTGKTKATLTLSDGTVIQLDSMKTDQIVLQGSTSVYKNEDGEIVYEPGSNETGELYNTLTIPRGSGLSSVMLSDGSKVWLNVESTLRFPVAFSSKERKVRVTGEAYFEVSKDASRKFLVETEGATTEVLGTHFNVNTYEKPEEVLVTLLEGAVRVSNPAAQEQLLQPGQQAEVKPVGIILLNKMPDLEAVMAWKHGLFKMDNSDVHTVMAQLARWYDVEVRFEKDLEDIRFSGTISRNTDLAKVLEMLSMTKEVRFRQEGEKIVVYPF</sequence>
<evidence type="ECO:0000256" key="1">
    <source>
        <dbReference type="SAM" id="Phobius"/>
    </source>
</evidence>
<dbReference type="PANTHER" id="PTHR30273">
    <property type="entry name" value="PERIPLASMIC SIGNAL SENSOR AND SIGMA FACTOR ACTIVATOR FECR-RELATED"/>
    <property type="match status" value="1"/>
</dbReference>
<dbReference type="InterPro" id="IPR032508">
    <property type="entry name" value="FecR_C"/>
</dbReference>
<organism evidence="4 5">
    <name type="scientific">Chitinophaga defluvii</name>
    <dbReference type="NCBI Taxonomy" id="3163343"/>
    <lineage>
        <taxon>Bacteria</taxon>
        <taxon>Pseudomonadati</taxon>
        <taxon>Bacteroidota</taxon>
        <taxon>Chitinophagia</taxon>
        <taxon>Chitinophagales</taxon>
        <taxon>Chitinophagaceae</taxon>
        <taxon>Chitinophaga</taxon>
    </lineage>
</organism>
<evidence type="ECO:0000259" key="2">
    <source>
        <dbReference type="Pfam" id="PF04773"/>
    </source>
</evidence>
<keyword evidence="1" id="KW-1133">Transmembrane helix</keyword>
<name>A0ABV2T063_9BACT</name>
<accession>A0ABV2T063</accession>
<keyword evidence="1" id="KW-0472">Membrane</keyword>
<keyword evidence="5" id="KW-1185">Reference proteome</keyword>
<dbReference type="InterPro" id="IPR006860">
    <property type="entry name" value="FecR"/>
</dbReference>
<feature type="transmembrane region" description="Helical" evidence="1">
    <location>
        <begin position="87"/>
        <end position="106"/>
    </location>
</feature>
<reference evidence="4 5" key="1">
    <citation type="submission" date="2024-06" db="EMBL/GenBank/DDBJ databases">
        <title>Chitinophaga defluvii sp. nov., isolated from municipal sewage.</title>
        <authorList>
            <person name="Zhang L."/>
        </authorList>
    </citation>
    <scope>NUCLEOTIDE SEQUENCE [LARGE SCALE GENOMIC DNA]</scope>
    <source>
        <strain evidence="4 5">H8</strain>
    </source>
</reference>
<feature type="domain" description="FecR protein" evidence="2">
    <location>
        <begin position="195"/>
        <end position="280"/>
    </location>
</feature>
<proteinExistence type="predicted"/>
<evidence type="ECO:0000313" key="4">
    <source>
        <dbReference type="EMBL" id="MET6996418.1"/>
    </source>
</evidence>
<evidence type="ECO:0000259" key="3">
    <source>
        <dbReference type="Pfam" id="PF16344"/>
    </source>
</evidence>
<dbReference type="Gene3D" id="3.55.50.30">
    <property type="match status" value="1"/>
</dbReference>
<keyword evidence="1" id="KW-0812">Transmembrane</keyword>
<protein>
    <submittedName>
        <fullName evidence="4">FecR domain-containing protein</fullName>
    </submittedName>
</protein>